<keyword evidence="2" id="KW-1185">Reference proteome</keyword>
<evidence type="ECO:0000313" key="1">
    <source>
        <dbReference type="EMBL" id="OEH83889.1"/>
    </source>
</evidence>
<reference evidence="1 2" key="1">
    <citation type="submission" date="2016-09" db="EMBL/GenBank/DDBJ databases">
        <authorList>
            <person name="Capua I."/>
            <person name="De Benedictis P."/>
            <person name="Joannis T."/>
            <person name="Lombin L.H."/>
            <person name="Cattoli G."/>
        </authorList>
    </citation>
    <scope>NUCLEOTIDE SEQUENCE [LARGE SCALE GENOMIC DNA]</scope>
    <source>
        <strain evidence="1 2">LMG 25899</strain>
    </source>
</reference>
<gene>
    <name evidence="1" type="ORF">BCR26_07775</name>
</gene>
<dbReference type="AlphaFoldDB" id="A0A1E5L1U3"/>
<evidence type="ECO:0000313" key="2">
    <source>
        <dbReference type="Proteomes" id="UP000095256"/>
    </source>
</evidence>
<name>A0A1E5L1U3_9ENTE</name>
<sequence length="147" mass="17731">MLYNRLITQIGYEIDKKHEIEHDYRNMIYKLIQVIDENNDLDLMYKDELNYKELFKMIGLSIDQKMQTSIFEKIQLLINTLNDLAGEKLLIFTHLNILLTNQEYKYIMEQIDLNNQTVLIIESSQYILENIPHYYLDSDFFLSHIML</sequence>
<comment type="caution">
    <text evidence="1">The sequence shown here is derived from an EMBL/GenBank/DDBJ whole genome shotgun (WGS) entry which is preliminary data.</text>
</comment>
<dbReference type="NCBIfam" id="TIGR01866">
    <property type="entry name" value="cas_Csn2"/>
    <property type="match status" value="1"/>
</dbReference>
<dbReference type="Pfam" id="PF09711">
    <property type="entry name" value="Cas_Csn2"/>
    <property type="match status" value="1"/>
</dbReference>
<dbReference type="Gene3D" id="3.40.50.11940">
    <property type="match status" value="1"/>
</dbReference>
<dbReference type="Proteomes" id="UP000095256">
    <property type="component" value="Unassembled WGS sequence"/>
</dbReference>
<organism evidence="1 2">
    <name type="scientific">Enterococcus rivorum</name>
    <dbReference type="NCBI Taxonomy" id="762845"/>
    <lineage>
        <taxon>Bacteria</taxon>
        <taxon>Bacillati</taxon>
        <taxon>Bacillota</taxon>
        <taxon>Bacilli</taxon>
        <taxon>Lactobacillales</taxon>
        <taxon>Enterococcaceae</taxon>
        <taxon>Enterococcus</taxon>
    </lineage>
</organism>
<protein>
    <submittedName>
        <fullName evidence="1">Type II-A CRISPR-associated protein Csn2</fullName>
    </submittedName>
</protein>
<dbReference type="STRING" id="762845.BCR26_07775"/>
<dbReference type="InterPro" id="IPR010146">
    <property type="entry name" value="CRISPR-assoc_prot_Csn2-typ"/>
</dbReference>
<proteinExistence type="predicted"/>
<dbReference type="InterPro" id="IPR038600">
    <property type="entry name" value="Csn2_sf"/>
</dbReference>
<accession>A0A1E5L1U3</accession>
<dbReference type="EMBL" id="MIEK01000002">
    <property type="protein sequence ID" value="OEH83889.1"/>
    <property type="molecule type" value="Genomic_DNA"/>
</dbReference>